<sequence length="284" mass="32743">MAKDEQTKRNRRFVYLGQLHSDPAAVSTADPAFYFSDHAMRTRDPSLFDYFVARHIPLNERNKPFEPAVGLVDRIYHSIDEQTFFDALPLSSAGYTGSSNDPTYNNNCLQSHRDNELLLAFDAEEFESDDEQGRMDYQLRIQRRVIQRALTRSISNPQPPPPDLTLTARSSNMPRAEDSLEQSGSDEYVSEADRKQLRAELVKIMKERFLDGKDVEYFDYSFVDDNPDYDDLAVVSQEAEERYFDESGSVENADGVQKLVPRSKSEWQVLWETQGSVNNNEYDY</sequence>
<feature type="domain" description="CCD97-like C-terminal" evidence="2">
    <location>
        <begin position="10"/>
        <end position="246"/>
    </location>
</feature>
<gene>
    <name evidence="3" type="primary">CCDC97</name>
    <name evidence="3" type="ORF">HK100_000411</name>
</gene>
<evidence type="ECO:0000313" key="3">
    <source>
        <dbReference type="EMBL" id="KAJ3119241.1"/>
    </source>
</evidence>
<feature type="region of interest" description="Disordered" evidence="1">
    <location>
        <begin position="150"/>
        <end position="191"/>
    </location>
</feature>
<comment type="caution">
    <text evidence="3">The sequence shown here is derived from an EMBL/GenBank/DDBJ whole genome shotgun (WGS) entry which is preliminary data.</text>
</comment>
<evidence type="ECO:0000256" key="1">
    <source>
        <dbReference type="SAM" id="MobiDB-lite"/>
    </source>
</evidence>
<organism evidence="3 4">
    <name type="scientific">Physocladia obscura</name>
    <dbReference type="NCBI Taxonomy" id="109957"/>
    <lineage>
        <taxon>Eukaryota</taxon>
        <taxon>Fungi</taxon>
        <taxon>Fungi incertae sedis</taxon>
        <taxon>Chytridiomycota</taxon>
        <taxon>Chytridiomycota incertae sedis</taxon>
        <taxon>Chytridiomycetes</taxon>
        <taxon>Chytridiales</taxon>
        <taxon>Chytriomycetaceae</taxon>
        <taxon>Physocladia</taxon>
    </lineage>
</organism>
<dbReference type="InterPro" id="IPR018613">
    <property type="entry name" value="Ccdc97-like"/>
</dbReference>
<proteinExistence type="predicted"/>
<keyword evidence="4" id="KW-1185">Reference proteome</keyword>
<dbReference type="Proteomes" id="UP001211907">
    <property type="component" value="Unassembled WGS sequence"/>
</dbReference>
<evidence type="ECO:0000313" key="4">
    <source>
        <dbReference type="Proteomes" id="UP001211907"/>
    </source>
</evidence>
<name>A0AAD5T4F4_9FUNG</name>
<reference evidence="3" key="1">
    <citation type="submission" date="2020-05" db="EMBL/GenBank/DDBJ databases">
        <title>Phylogenomic resolution of chytrid fungi.</title>
        <authorList>
            <person name="Stajich J.E."/>
            <person name="Amses K."/>
            <person name="Simmons R."/>
            <person name="Seto K."/>
            <person name="Myers J."/>
            <person name="Bonds A."/>
            <person name="Quandt C.A."/>
            <person name="Barry K."/>
            <person name="Liu P."/>
            <person name="Grigoriev I."/>
            <person name="Longcore J.E."/>
            <person name="James T.Y."/>
        </authorList>
    </citation>
    <scope>NUCLEOTIDE SEQUENCE</scope>
    <source>
        <strain evidence="3">JEL0513</strain>
    </source>
</reference>
<dbReference type="PANTHER" id="PTHR31840:SF1">
    <property type="entry name" value="COILED-COIL DOMAIN-CONTAINING PROTEIN 97"/>
    <property type="match status" value="1"/>
</dbReference>
<dbReference type="AlphaFoldDB" id="A0AAD5T4F4"/>
<evidence type="ECO:0000259" key="2">
    <source>
        <dbReference type="Pfam" id="PF09747"/>
    </source>
</evidence>
<dbReference type="PANTHER" id="PTHR31840">
    <property type="entry name" value="COILED-COIL DOMAIN-CONTAINING PROTEIN 97"/>
    <property type="match status" value="1"/>
</dbReference>
<dbReference type="Pfam" id="PF09747">
    <property type="entry name" value="CCD97-like_C"/>
    <property type="match status" value="1"/>
</dbReference>
<protein>
    <submittedName>
        <fullName evidence="3">Coiled-coil domain-containing protein 97</fullName>
    </submittedName>
</protein>
<accession>A0AAD5T4F4</accession>
<dbReference type="InterPro" id="IPR040233">
    <property type="entry name" value="CCD97-like_C"/>
</dbReference>
<dbReference type="EMBL" id="JADGJH010001080">
    <property type="protein sequence ID" value="KAJ3119241.1"/>
    <property type="molecule type" value="Genomic_DNA"/>
</dbReference>